<evidence type="ECO:0000256" key="1">
    <source>
        <dbReference type="ARBA" id="ARBA00023172"/>
    </source>
</evidence>
<name>A0A6J4I8S2_9ACTN</name>
<dbReference type="EMBL" id="CADCSZ010000117">
    <property type="protein sequence ID" value="CAA9243976.1"/>
    <property type="molecule type" value="Genomic_DNA"/>
</dbReference>
<reference evidence="2" key="1">
    <citation type="submission" date="2020-02" db="EMBL/GenBank/DDBJ databases">
        <authorList>
            <person name="Meier V. D."/>
        </authorList>
    </citation>
    <scope>NUCLEOTIDE SEQUENCE</scope>
    <source>
        <strain evidence="2">AVDCRST_MAG76</strain>
    </source>
</reference>
<keyword evidence="1" id="KW-0233">DNA recombination</keyword>
<dbReference type="Gene3D" id="1.10.443.10">
    <property type="entry name" value="Intergrase catalytic core"/>
    <property type="match status" value="1"/>
</dbReference>
<evidence type="ECO:0000313" key="2">
    <source>
        <dbReference type="EMBL" id="CAA9243976.1"/>
    </source>
</evidence>
<evidence type="ECO:0008006" key="3">
    <source>
        <dbReference type="Google" id="ProtNLM"/>
    </source>
</evidence>
<dbReference type="SUPFAM" id="SSF56349">
    <property type="entry name" value="DNA breaking-rejoining enzymes"/>
    <property type="match status" value="1"/>
</dbReference>
<dbReference type="InterPro" id="IPR011010">
    <property type="entry name" value="DNA_brk_join_enz"/>
</dbReference>
<dbReference type="AlphaFoldDB" id="A0A6J4I8S2"/>
<proteinExistence type="predicted"/>
<sequence length="59" mass="6033">MGTQLGDAGVPIATIAGRLGHSRNSTTLDMYTKAIDATDEVAARVLAGLLDGPPPEQVV</sequence>
<accession>A0A6J4I8S2</accession>
<gene>
    <name evidence="2" type="ORF">AVDCRST_MAG76-1927</name>
</gene>
<organism evidence="2">
    <name type="scientific">uncultured Acidimicrobiales bacterium</name>
    <dbReference type="NCBI Taxonomy" id="310071"/>
    <lineage>
        <taxon>Bacteria</taxon>
        <taxon>Bacillati</taxon>
        <taxon>Actinomycetota</taxon>
        <taxon>Acidimicrobiia</taxon>
        <taxon>Acidimicrobiales</taxon>
        <taxon>environmental samples</taxon>
    </lineage>
</organism>
<protein>
    <recommendedName>
        <fullName evidence="3">Tyr recombinase domain-containing protein</fullName>
    </recommendedName>
</protein>
<dbReference type="GO" id="GO:0003677">
    <property type="term" value="F:DNA binding"/>
    <property type="evidence" value="ECO:0007669"/>
    <property type="project" value="InterPro"/>
</dbReference>
<dbReference type="GO" id="GO:0006310">
    <property type="term" value="P:DNA recombination"/>
    <property type="evidence" value="ECO:0007669"/>
    <property type="project" value="UniProtKB-KW"/>
</dbReference>
<dbReference type="GO" id="GO:0015074">
    <property type="term" value="P:DNA integration"/>
    <property type="evidence" value="ECO:0007669"/>
    <property type="project" value="InterPro"/>
</dbReference>
<dbReference type="InterPro" id="IPR013762">
    <property type="entry name" value="Integrase-like_cat_sf"/>
</dbReference>